<dbReference type="Pfam" id="PF07980">
    <property type="entry name" value="SusD_RagB"/>
    <property type="match status" value="1"/>
</dbReference>
<accession>A0A1T5BVD4</accession>
<dbReference type="InterPro" id="IPR033985">
    <property type="entry name" value="SusD-like_N"/>
</dbReference>
<reference evidence="8 9" key="1">
    <citation type="submission" date="2017-02" db="EMBL/GenBank/DDBJ databases">
        <authorList>
            <person name="Peterson S.W."/>
        </authorList>
    </citation>
    <scope>NUCLEOTIDE SEQUENCE [LARGE SCALE GENOMIC DNA]</scope>
    <source>
        <strain evidence="8 9">DSM 22899</strain>
    </source>
</reference>
<dbReference type="SUPFAM" id="SSF48452">
    <property type="entry name" value="TPR-like"/>
    <property type="match status" value="1"/>
</dbReference>
<evidence type="ECO:0000256" key="1">
    <source>
        <dbReference type="ARBA" id="ARBA00004442"/>
    </source>
</evidence>
<evidence type="ECO:0000256" key="3">
    <source>
        <dbReference type="ARBA" id="ARBA00022729"/>
    </source>
</evidence>
<dbReference type="AlphaFoldDB" id="A0A1T5BVD4"/>
<dbReference type="Gene3D" id="1.25.40.390">
    <property type="match status" value="1"/>
</dbReference>
<keyword evidence="5" id="KW-0998">Cell outer membrane</keyword>
<dbReference type="InterPro" id="IPR011990">
    <property type="entry name" value="TPR-like_helical_dom_sf"/>
</dbReference>
<keyword evidence="4" id="KW-0472">Membrane</keyword>
<evidence type="ECO:0000256" key="4">
    <source>
        <dbReference type="ARBA" id="ARBA00023136"/>
    </source>
</evidence>
<proteinExistence type="inferred from homology"/>
<evidence type="ECO:0000256" key="2">
    <source>
        <dbReference type="ARBA" id="ARBA00006275"/>
    </source>
</evidence>
<evidence type="ECO:0000313" key="8">
    <source>
        <dbReference type="EMBL" id="SKB51332.1"/>
    </source>
</evidence>
<dbReference type="STRING" id="623280.SAMN05660226_01801"/>
<feature type="domain" description="RagB/SusD" evidence="6">
    <location>
        <begin position="368"/>
        <end position="446"/>
    </location>
</feature>
<sequence length="488" mass="53381">MNITYKSIKKLGAALGIACLVSISSCSEEEYLQQIPPTQLSYSDIFRTPARIEGLVNGIYASLKGSNFYGGRLLLFLDVRGEDFINTTANSFTGYDAWAHSYNSSSADILNVWSTGYTTINRANFVIEGLAANPGVVDETTAAGYVAEAKFLRALSYFTLVTIFARPYAENDGASPGLPLRLQAETTSENNNLARSTVAQVYSQILQDLDDAEANLPDEYASALLNTTRAHRNTAIALKTRVYLNQGNWNAVIAEARKIVPQTAAPFSATTGVAHALQSDIVETLTNNFTTAESIFSMPFTNLDNLSGQSALGYLYNGNSEYFLNPAGILGSAQWAEGDDRWGLLRFNATNGRYYLSKYGRDAPFLRYIPVIRYAEVLLNYAEAAAETGDFVLARGLLEAVHHRSDPDYVFPVSATATRGALVASIETERRIELLGEGFRSNDLLRRLYTIPEKVGPSFSASAVPPAAENYIWPMSNDEILTNNLISD</sequence>
<evidence type="ECO:0000313" key="9">
    <source>
        <dbReference type="Proteomes" id="UP000190541"/>
    </source>
</evidence>
<comment type="subcellular location">
    <subcellularLocation>
        <location evidence="1">Cell outer membrane</location>
    </subcellularLocation>
</comment>
<dbReference type="InterPro" id="IPR012944">
    <property type="entry name" value="SusD_RagB_dom"/>
</dbReference>
<comment type="similarity">
    <text evidence="2">Belongs to the SusD family.</text>
</comment>
<name>A0A1T5BVD4_9SPHI</name>
<dbReference type="GO" id="GO:0009279">
    <property type="term" value="C:cell outer membrane"/>
    <property type="evidence" value="ECO:0007669"/>
    <property type="project" value="UniProtKB-SubCell"/>
</dbReference>
<evidence type="ECO:0000256" key="5">
    <source>
        <dbReference type="ARBA" id="ARBA00023237"/>
    </source>
</evidence>
<dbReference type="PROSITE" id="PS51257">
    <property type="entry name" value="PROKAR_LIPOPROTEIN"/>
    <property type="match status" value="1"/>
</dbReference>
<organism evidence="8 9">
    <name type="scientific">Parapedobacter luteus</name>
    <dbReference type="NCBI Taxonomy" id="623280"/>
    <lineage>
        <taxon>Bacteria</taxon>
        <taxon>Pseudomonadati</taxon>
        <taxon>Bacteroidota</taxon>
        <taxon>Sphingobacteriia</taxon>
        <taxon>Sphingobacteriales</taxon>
        <taxon>Sphingobacteriaceae</taxon>
        <taxon>Parapedobacter</taxon>
    </lineage>
</organism>
<dbReference type="RefSeq" id="WP_079716464.1">
    <property type="nucleotide sequence ID" value="NZ_FUYS01000003.1"/>
</dbReference>
<dbReference type="EMBL" id="FUYS01000003">
    <property type="protein sequence ID" value="SKB51332.1"/>
    <property type="molecule type" value="Genomic_DNA"/>
</dbReference>
<gene>
    <name evidence="8" type="ORF">SAMN05660226_01801</name>
</gene>
<evidence type="ECO:0000259" key="6">
    <source>
        <dbReference type="Pfam" id="PF07980"/>
    </source>
</evidence>
<feature type="domain" description="SusD-like N-terminal" evidence="7">
    <location>
        <begin position="31"/>
        <end position="244"/>
    </location>
</feature>
<dbReference type="Pfam" id="PF14322">
    <property type="entry name" value="SusD-like_3"/>
    <property type="match status" value="1"/>
</dbReference>
<protein>
    <submittedName>
        <fullName evidence="8">SusD family protein</fullName>
    </submittedName>
</protein>
<keyword evidence="9" id="KW-1185">Reference proteome</keyword>
<dbReference type="OrthoDB" id="9792139at2"/>
<dbReference type="Proteomes" id="UP000190541">
    <property type="component" value="Unassembled WGS sequence"/>
</dbReference>
<keyword evidence="3" id="KW-0732">Signal</keyword>
<evidence type="ECO:0000259" key="7">
    <source>
        <dbReference type="Pfam" id="PF14322"/>
    </source>
</evidence>
<dbReference type="CDD" id="cd08977">
    <property type="entry name" value="SusD"/>
    <property type="match status" value="1"/>
</dbReference>